<keyword evidence="5" id="KW-1185">Reference proteome</keyword>
<dbReference type="GO" id="GO:0031297">
    <property type="term" value="P:replication fork processing"/>
    <property type="evidence" value="ECO:0007669"/>
    <property type="project" value="TreeGrafter"/>
</dbReference>
<keyword evidence="2" id="KW-0677">Repeat</keyword>
<gene>
    <name evidence="4" type="ORF">HOLleu_12066</name>
</gene>
<proteinExistence type="predicted"/>
<sequence>MKTPERAKLAKLIKEKAKFQQTGKPRKEAEVCSKIGRHHIRNGQFQEAIEEYRYEMQLWIRQKDMMGEAMCHRSLGECYAELGYFPMALQHHDKYMAWAESTKNYAELQRALATLGRTFICKAASVDEKNSPEAKTSITKSEQALLRSMSVCDNYLKGVVSESELQQMKGRLFLNLGLVYMHQESFNKSVGSIEKAIRIAE</sequence>
<comment type="caution">
    <text evidence="4">The sequence shown here is derived from an EMBL/GenBank/DDBJ whole genome shotgun (WGS) entry which is preliminary data.</text>
</comment>
<dbReference type="PANTHER" id="PTHR46358:SF1">
    <property type="entry name" value="TONSOKU-LIKE PROTEIN"/>
    <property type="match status" value="1"/>
</dbReference>
<reference evidence="4" key="1">
    <citation type="submission" date="2021-10" db="EMBL/GenBank/DDBJ databases">
        <title>Tropical sea cucumber genome reveals ecological adaptation and Cuvierian tubules defense mechanism.</title>
        <authorList>
            <person name="Chen T."/>
        </authorList>
    </citation>
    <scope>NUCLEOTIDE SEQUENCE</scope>
    <source>
        <strain evidence="4">Nanhai2018</strain>
        <tissue evidence="4">Muscle</tissue>
    </source>
</reference>
<accession>A0A9Q1CAQ9</accession>
<dbReference type="GO" id="GO:0043596">
    <property type="term" value="C:nuclear replication fork"/>
    <property type="evidence" value="ECO:0007669"/>
    <property type="project" value="TreeGrafter"/>
</dbReference>
<dbReference type="Pfam" id="PF13181">
    <property type="entry name" value="TPR_8"/>
    <property type="match status" value="1"/>
</dbReference>
<evidence type="ECO:0000256" key="3">
    <source>
        <dbReference type="ARBA" id="ARBA00023242"/>
    </source>
</evidence>
<dbReference type="Proteomes" id="UP001152320">
    <property type="component" value="Chromosome 5"/>
</dbReference>
<evidence type="ECO:0000256" key="2">
    <source>
        <dbReference type="ARBA" id="ARBA00022737"/>
    </source>
</evidence>
<dbReference type="InterPro" id="IPR052311">
    <property type="entry name" value="MMS22L-TONSL_complex_comp"/>
</dbReference>
<dbReference type="InterPro" id="IPR019734">
    <property type="entry name" value="TPR_rpt"/>
</dbReference>
<organism evidence="4 5">
    <name type="scientific">Holothuria leucospilota</name>
    <name type="common">Black long sea cucumber</name>
    <name type="synonym">Mertensiothuria leucospilota</name>
    <dbReference type="NCBI Taxonomy" id="206669"/>
    <lineage>
        <taxon>Eukaryota</taxon>
        <taxon>Metazoa</taxon>
        <taxon>Echinodermata</taxon>
        <taxon>Eleutherozoa</taxon>
        <taxon>Echinozoa</taxon>
        <taxon>Holothuroidea</taxon>
        <taxon>Aspidochirotacea</taxon>
        <taxon>Aspidochirotida</taxon>
        <taxon>Holothuriidae</taxon>
        <taxon>Holothuria</taxon>
    </lineage>
</organism>
<dbReference type="PROSITE" id="PS50293">
    <property type="entry name" value="TPR_REGION"/>
    <property type="match status" value="1"/>
</dbReference>
<dbReference type="AlphaFoldDB" id="A0A9Q1CAQ9"/>
<evidence type="ECO:0000313" key="5">
    <source>
        <dbReference type="Proteomes" id="UP001152320"/>
    </source>
</evidence>
<dbReference type="OrthoDB" id="5806726at2759"/>
<comment type="subcellular location">
    <subcellularLocation>
        <location evidence="1">Nucleus</location>
    </subcellularLocation>
</comment>
<evidence type="ECO:0000313" key="4">
    <source>
        <dbReference type="EMBL" id="KAJ8041286.1"/>
    </source>
</evidence>
<keyword evidence="3" id="KW-0539">Nucleus</keyword>
<dbReference type="SUPFAM" id="SSF48452">
    <property type="entry name" value="TPR-like"/>
    <property type="match status" value="1"/>
</dbReference>
<dbReference type="Gene3D" id="1.25.40.10">
    <property type="entry name" value="Tetratricopeptide repeat domain"/>
    <property type="match status" value="1"/>
</dbReference>
<evidence type="ECO:0000256" key="1">
    <source>
        <dbReference type="ARBA" id="ARBA00004123"/>
    </source>
</evidence>
<dbReference type="EMBL" id="JAIZAY010000005">
    <property type="protein sequence ID" value="KAJ8041286.1"/>
    <property type="molecule type" value="Genomic_DNA"/>
</dbReference>
<dbReference type="PANTHER" id="PTHR46358">
    <property type="entry name" value="TONSOKU-LIKE PROTEIN"/>
    <property type="match status" value="1"/>
</dbReference>
<protein>
    <submittedName>
        <fullName evidence="4">Tonsoku-like protein</fullName>
    </submittedName>
</protein>
<dbReference type="GO" id="GO:0000724">
    <property type="term" value="P:double-strand break repair via homologous recombination"/>
    <property type="evidence" value="ECO:0007669"/>
    <property type="project" value="TreeGrafter"/>
</dbReference>
<name>A0A9Q1CAQ9_HOLLE</name>
<dbReference type="InterPro" id="IPR011990">
    <property type="entry name" value="TPR-like_helical_dom_sf"/>
</dbReference>